<dbReference type="InterPro" id="IPR001394">
    <property type="entry name" value="Peptidase_C19_UCH"/>
</dbReference>
<dbReference type="AlphaFoldDB" id="A0A8X7WVL5"/>
<dbReference type="GO" id="GO:0016579">
    <property type="term" value="P:protein deubiquitination"/>
    <property type="evidence" value="ECO:0007669"/>
    <property type="project" value="InterPro"/>
</dbReference>
<protein>
    <submittedName>
        <fullName evidence="2">UBP13 hydrolase</fullName>
    </submittedName>
</protein>
<dbReference type="PANTHER" id="PTHR24006:SF899">
    <property type="entry name" value="UBIQUITIN CARBOXYL-TERMINAL HYDROLASE"/>
    <property type="match status" value="1"/>
</dbReference>
<feature type="non-terminal residue" evidence="2">
    <location>
        <position position="318"/>
    </location>
</feature>
<dbReference type="Proteomes" id="UP000886611">
    <property type="component" value="Unassembled WGS sequence"/>
</dbReference>
<dbReference type="EMBL" id="JAATIS010008602">
    <property type="protein sequence ID" value="KAG2456713.1"/>
    <property type="molecule type" value="Genomic_DNA"/>
</dbReference>
<dbReference type="PANTHER" id="PTHR24006">
    <property type="entry name" value="UBIQUITIN CARBOXYL-TERMINAL HYDROLASE"/>
    <property type="match status" value="1"/>
</dbReference>
<comment type="caution">
    <text evidence="2">The sequence shown here is derived from an EMBL/GenBank/DDBJ whole genome shotgun (WGS) entry which is preliminary data.</text>
</comment>
<organism evidence="2 3">
    <name type="scientific">Polypterus senegalus</name>
    <name type="common">Senegal bichir</name>
    <dbReference type="NCBI Taxonomy" id="55291"/>
    <lineage>
        <taxon>Eukaryota</taxon>
        <taxon>Metazoa</taxon>
        <taxon>Chordata</taxon>
        <taxon>Craniata</taxon>
        <taxon>Vertebrata</taxon>
        <taxon>Euteleostomi</taxon>
        <taxon>Actinopterygii</taxon>
        <taxon>Polypteriformes</taxon>
        <taxon>Polypteridae</taxon>
        <taxon>Polypterus</taxon>
    </lineage>
</organism>
<dbReference type="SUPFAM" id="SSF54001">
    <property type="entry name" value="Cysteine proteinases"/>
    <property type="match status" value="1"/>
</dbReference>
<evidence type="ECO:0000259" key="1">
    <source>
        <dbReference type="PROSITE" id="PS50235"/>
    </source>
</evidence>
<proteinExistence type="predicted"/>
<dbReference type="GO" id="GO:0005634">
    <property type="term" value="C:nucleus"/>
    <property type="evidence" value="ECO:0007669"/>
    <property type="project" value="TreeGrafter"/>
</dbReference>
<dbReference type="PROSITE" id="PS00973">
    <property type="entry name" value="USP_2"/>
    <property type="match status" value="1"/>
</dbReference>
<name>A0A8X7WVL5_POLSE</name>
<dbReference type="InterPro" id="IPR038765">
    <property type="entry name" value="Papain-like_cys_pep_sf"/>
</dbReference>
<reference evidence="2 3" key="1">
    <citation type="journal article" date="2021" name="Cell">
        <title>Tracing the genetic footprints of vertebrate landing in non-teleost ray-finned fishes.</title>
        <authorList>
            <person name="Bi X."/>
            <person name="Wang K."/>
            <person name="Yang L."/>
            <person name="Pan H."/>
            <person name="Jiang H."/>
            <person name="Wei Q."/>
            <person name="Fang M."/>
            <person name="Yu H."/>
            <person name="Zhu C."/>
            <person name="Cai Y."/>
            <person name="He Y."/>
            <person name="Gan X."/>
            <person name="Zeng H."/>
            <person name="Yu D."/>
            <person name="Zhu Y."/>
            <person name="Jiang H."/>
            <person name="Qiu Q."/>
            <person name="Yang H."/>
            <person name="Zhang Y.E."/>
            <person name="Wang W."/>
            <person name="Zhu M."/>
            <person name="He S."/>
            <person name="Zhang G."/>
        </authorList>
    </citation>
    <scope>NUCLEOTIDE SEQUENCE [LARGE SCALE GENOMIC DNA]</scope>
    <source>
        <strain evidence="2">Bchr_013</strain>
    </source>
</reference>
<dbReference type="InterPro" id="IPR028889">
    <property type="entry name" value="USP"/>
</dbReference>
<dbReference type="GO" id="GO:0004843">
    <property type="term" value="F:cysteine-type deubiquitinase activity"/>
    <property type="evidence" value="ECO:0007669"/>
    <property type="project" value="InterPro"/>
</dbReference>
<dbReference type="Gene3D" id="3.90.70.10">
    <property type="entry name" value="Cysteine proteinases"/>
    <property type="match status" value="2"/>
</dbReference>
<feature type="domain" description="USP" evidence="1">
    <location>
        <begin position="33"/>
        <end position="300"/>
    </location>
</feature>
<sequence length="318" mass="36558">MSIRWVPTEGGEMETSRISTDDIDDSPAMLCPLHVANPLHGSPFLESMTCSLVNSKRFPQSQITHFSFLICGEWQHLENKIIADLQGIFMNLERGLQSVDTYNLANSLNHLKWTVNKQQDLEEFFQMVINAIDVEDVRKVYEVALLDSLTCLRCNTETTTMLSYLDISLPLSMDASARLKGSFVTLPQVLVIHLNRFVYDIQHQRHVKLERPVDIPHTLRFKKDSVGYVPVCQTDEGYEHFKLFSICVHCGDLERGHYYAYIRHHENDQWYLCNDSAVRKVMRGGDVEAKVVYSCYEFGSSGQYEGPHLEQPHLLLLQ</sequence>
<dbReference type="Pfam" id="PF00443">
    <property type="entry name" value="UCH"/>
    <property type="match status" value="1"/>
</dbReference>
<evidence type="ECO:0000313" key="3">
    <source>
        <dbReference type="Proteomes" id="UP000886611"/>
    </source>
</evidence>
<keyword evidence="2" id="KW-0378">Hydrolase</keyword>
<dbReference type="InterPro" id="IPR050164">
    <property type="entry name" value="Peptidase_C19"/>
</dbReference>
<evidence type="ECO:0000313" key="2">
    <source>
        <dbReference type="EMBL" id="KAG2456713.1"/>
    </source>
</evidence>
<dbReference type="CDD" id="cd02257">
    <property type="entry name" value="Peptidase_C19"/>
    <property type="match status" value="1"/>
</dbReference>
<accession>A0A8X7WVL5</accession>
<feature type="non-terminal residue" evidence="2">
    <location>
        <position position="1"/>
    </location>
</feature>
<dbReference type="GO" id="GO:0005829">
    <property type="term" value="C:cytosol"/>
    <property type="evidence" value="ECO:0007669"/>
    <property type="project" value="TreeGrafter"/>
</dbReference>
<dbReference type="InterPro" id="IPR018200">
    <property type="entry name" value="USP_CS"/>
</dbReference>
<keyword evidence="3" id="KW-1185">Reference proteome</keyword>
<dbReference type="PROSITE" id="PS50235">
    <property type="entry name" value="USP_3"/>
    <property type="match status" value="1"/>
</dbReference>
<gene>
    <name evidence="2" type="primary">Ubp13_0</name>
    <name evidence="2" type="ORF">GTO96_0012570</name>
</gene>